<reference evidence="10 11" key="1">
    <citation type="journal article" date="2010" name="Science">
        <title>Genomic comparison of the ants Camponotus floridanus and Harpegnathos saltator.</title>
        <authorList>
            <person name="Bonasio R."/>
            <person name="Zhang G."/>
            <person name="Ye C."/>
            <person name="Mutti N.S."/>
            <person name="Fang X."/>
            <person name="Qin N."/>
            <person name="Donahue G."/>
            <person name="Yang P."/>
            <person name="Li Q."/>
            <person name="Li C."/>
            <person name="Zhang P."/>
            <person name="Huang Z."/>
            <person name="Berger S.L."/>
            <person name="Reinberg D."/>
            <person name="Wang J."/>
            <person name="Liebig J."/>
        </authorList>
    </citation>
    <scope>NUCLEOTIDE SEQUENCE [LARGE SCALE GENOMIC DNA]</scope>
    <source>
        <strain evidence="11">C129</strain>
    </source>
</reference>
<keyword evidence="11" id="KW-1185">Reference proteome</keyword>
<feature type="domain" description="Major facilitator superfamily (MFS) profile" evidence="9">
    <location>
        <begin position="16"/>
        <end position="444"/>
    </location>
</feature>
<dbReference type="InParanoid" id="E2AQC1"/>
<dbReference type="Gene3D" id="1.20.1250.20">
    <property type="entry name" value="MFS general substrate transporter like domains"/>
    <property type="match status" value="1"/>
</dbReference>
<feature type="transmembrane region" description="Helical" evidence="8">
    <location>
        <begin position="112"/>
        <end position="135"/>
    </location>
</feature>
<feature type="transmembrane region" description="Helical" evidence="8">
    <location>
        <begin position="353"/>
        <end position="376"/>
    </location>
</feature>
<dbReference type="FunFam" id="1.20.1250.20:FF:000218">
    <property type="entry name" value="facilitated trehalose transporter Tret1"/>
    <property type="match status" value="1"/>
</dbReference>
<feature type="transmembrane region" description="Helical" evidence="8">
    <location>
        <begin position="59"/>
        <end position="81"/>
    </location>
</feature>
<dbReference type="OrthoDB" id="6133115at2759"/>
<dbReference type="GO" id="GO:0005886">
    <property type="term" value="C:plasma membrane"/>
    <property type="evidence" value="ECO:0007669"/>
    <property type="project" value="UniProtKB-SubCell"/>
</dbReference>
<dbReference type="InterPro" id="IPR050549">
    <property type="entry name" value="MFS_Trehalose_Transporter"/>
</dbReference>
<dbReference type="OMA" id="KFWIIWA"/>
<keyword evidence="6 8" id="KW-1133">Transmembrane helix</keyword>
<feature type="transmembrane region" description="Helical" evidence="8">
    <location>
        <begin position="173"/>
        <end position="192"/>
    </location>
</feature>
<keyword evidence="3" id="KW-1003">Cell membrane</keyword>
<feature type="transmembrane region" description="Helical" evidence="8">
    <location>
        <begin position="295"/>
        <end position="314"/>
    </location>
</feature>
<comment type="subcellular location">
    <subcellularLocation>
        <location evidence="1">Cell membrane</location>
        <topology evidence="1">Multi-pass membrane protein</topology>
    </subcellularLocation>
</comment>
<feature type="transmembrane region" description="Helical" evidence="8">
    <location>
        <begin position="321"/>
        <end position="341"/>
    </location>
</feature>
<evidence type="ECO:0000256" key="8">
    <source>
        <dbReference type="SAM" id="Phobius"/>
    </source>
</evidence>
<keyword evidence="5 8" id="KW-0812">Transmembrane</keyword>
<name>E2AQC1_CAMFO</name>
<evidence type="ECO:0000313" key="10">
    <source>
        <dbReference type="EMBL" id="EFN64364.1"/>
    </source>
</evidence>
<accession>E2AQC1</accession>
<protein>
    <submittedName>
        <fullName evidence="10">Sugar transporter ERD6-like 6</fullName>
    </submittedName>
</protein>
<feature type="transmembrane region" description="Helical" evidence="8">
    <location>
        <begin position="88"/>
        <end position="106"/>
    </location>
</feature>
<dbReference type="InterPro" id="IPR036259">
    <property type="entry name" value="MFS_trans_sf"/>
</dbReference>
<dbReference type="GO" id="GO:0022857">
    <property type="term" value="F:transmembrane transporter activity"/>
    <property type="evidence" value="ECO:0007669"/>
    <property type="project" value="InterPro"/>
</dbReference>
<evidence type="ECO:0000256" key="5">
    <source>
        <dbReference type="ARBA" id="ARBA00022692"/>
    </source>
</evidence>
<feature type="transmembrane region" description="Helical" evidence="8">
    <location>
        <begin position="388"/>
        <end position="408"/>
    </location>
</feature>
<evidence type="ECO:0000256" key="7">
    <source>
        <dbReference type="ARBA" id="ARBA00023136"/>
    </source>
</evidence>
<dbReference type="PROSITE" id="PS50850">
    <property type="entry name" value="MFS"/>
    <property type="match status" value="1"/>
</dbReference>
<feature type="transmembrane region" description="Helical" evidence="8">
    <location>
        <begin position="255"/>
        <end position="275"/>
    </location>
</feature>
<dbReference type="InterPro" id="IPR020846">
    <property type="entry name" value="MFS_dom"/>
</dbReference>
<dbReference type="PANTHER" id="PTHR48021">
    <property type="match status" value="1"/>
</dbReference>
<dbReference type="Pfam" id="PF00083">
    <property type="entry name" value="Sugar_tr"/>
    <property type="match status" value="1"/>
</dbReference>
<keyword evidence="4 10" id="KW-0762">Sugar transport</keyword>
<evidence type="ECO:0000256" key="6">
    <source>
        <dbReference type="ARBA" id="ARBA00022989"/>
    </source>
</evidence>
<organism evidence="11">
    <name type="scientific">Camponotus floridanus</name>
    <name type="common">Florida carpenter ant</name>
    <dbReference type="NCBI Taxonomy" id="104421"/>
    <lineage>
        <taxon>Eukaryota</taxon>
        <taxon>Metazoa</taxon>
        <taxon>Ecdysozoa</taxon>
        <taxon>Arthropoda</taxon>
        <taxon>Hexapoda</taxon>
        <taxon>Insecta</taxon>
        <taxon>Pterygota</taxon>
        <taxon>Neoptera</taxon>
        <taxon>Endopterygota</taxon>
        <taxon>Hymenoptera</taxon>
        <taxon>Apocrita</taxon>
        <taxon>Aculeata</taxon>
        <taxon>Formicoidea</taxon>
        <taxon>Formicidae</taxon>
        <taxon>Formicinae</taxon>
        <taxon>Camponotus</taxon>
    </lineage>
</organism>
<keyword evidence="2" id="KW-0813">Transport</keyword>
<dbReference type="Proteomes" id="UP000000311">
    <property type="component" value="Unassembled WGS sequence"/>
</dbReference>
<dbReference type="PANTHER" id="PTHR48021:SF1">
    <property type="entry name" value="GH07001P-RELATED"/>
    <property type="match status" value="1"/>
</dbReference>
<evidence type="ECO:0000313" key="11">
    <source>
        <dbReference type="Proteomes" id="UP000000311"/>
    </source>
</evidence>
<sequence length="459" mass="51004">MDHKMEKKEIRKAIWPQWIAGTGVTLSLIQVGIMGAWSSPYIAYLTSSKSHISVTMDEASWIVSLLNLGRPVGAILGSVAVNYFGTKTTILVSSLPMAFCWLFIMLADRAEWLYAARFLSGIGIGKTYSSFSLYLSEIADPTIRGALVFLAVSGLSIGNLMICIMGANLNMEISASICLALCFILMIIFLWLPESPHHLVKINAEEKARASMLWYHRECDVESELQTLKKFIEINNSISFINVLKEFKVPHIWKALVLVLVLFMYSQMSGLNNVVFYMESILRSANVNVIDPSTVVIIVTAFGIVSSLLFMLLIDKFGRRILMIASSLSVAISLICLGTAFQLLDANYDDLQALAIFSMFFFELAVFSGIISIPTTVMGEIFPPHVKCMAGCLTNVMAGFFAFISTSTYQPLINLITEKYVFYIYSLLLLTAVPFTLSCMPETKGKSLQQIQEELTKKS</sequence>
<dbReference type="InterPro" id="IPR005828">
    <property type="entry name" value="MFS_sugar_transport-like"/>
</dbReference>
<evidence type="ECO:0000256" key="4">
    <source>
        <dbReference type="ARBA" id="ARBA00022597"/>
    </source>
</evidence>
<feature type="transmembrane region" description="Helical" evidence="8">
    <location>
        <begin position="20"/>
        <end position="39"/>
    </location>
</feature>
<evidence type="ECO:0000256" key="2">
    <source>
        <dbReference type="ARBA" id="ARBA00022448"/>
    </source>
</evidence>
<keyword evidence="7 8" id="KW-0472">Membrane</keyword>
<dbReference type="EMBL" id="GL441722">
    <property type="protein sequence ID" value="EFN64364.1"/>
    <property type="molecule type" value="Genomic_DNA"/>
</dbReference>
<feature type="transmembrane region" description="Helical" evidence="8">
    <location>
        <begin position="147"/>
        <end position="167"/>
    </location>
</feature>
<proteinExistence type="predicted"/>
<dbReference type="AlphaFoldDB" id="E2AQC1"/>
<dbReference type="SUPFAM" id="SSF103473">
    <property type="entry name" value="MFS general substrate transporter"/>
    <property type="match status" value="1"/>
</dbReference>
<evidence type="ECO:0000259" key="9">
    <source>
        <dbReference type="PROSITE" id="PS50850"/>
    </source>
</evidence>
<feature type="transmembrane region" description="Helical" evidence="8">
    <location>
        <begin position="420"/>
        <end position="440"/>
    </location>
</feature>
<gene>
    <name evidence="10" type="ORF">EAG_08070</name>
</gene>
<evidence type="ECO:0000256" key="1">
    <source>
        <dbReference type="ARBA" id="ARBA00004651"/>
    </source>
</evidence>
<evidence type="ECO:0000256" key="3">
    <source>
        <dbReference type="ARBA" id="ARBA00022475"/>
    </source>
</evidence>